<gene>
    <name evidence="2" type="ORF">BDV96DRAFT_605314</name>
</gene>
<organism evidence="2 3">
    <name type="scientific">Lophiotrema nucula</name>
    <dbReference type="NCBI Taxonomy" id="690887"/>
    <lineage>
        <taxon>Eukaryota</taxon>
        <taxon>Fungi</taxon>
        <taxon>Dikarya</taxon>
        <taxon>Ascomycota</taxon>
        <taxon>Pezizomycotina</taxon>
        <taxon>Dothideomycetes</taxon>
        <taxon>Pleosporomycetidae</taxon>
        <taxon>Pleosporales</taxon>
        <taxon>Lophiotremataceae</taxon>
        <taxon>Lophiotrema</taxon>
    </lineage>
</organism>
<evidence type="ECO:0000313" key="3">
    <source>
        <dbReference type="Proteomes" id="UP000799770"/>
    </source>
</evidence>
<dbReference type="AlphaFoldDB" id="A0A6A5YPG4"/>
<dbReference type="EMBL" id="ML977345">
    <property type="protein sequence ID" value="KAF2108880.1"/>
    <property type="molecule type" value="Genomic_DNA"/>
</dbReference>
<dbReference type="OrthoDB" id="4898680at2759"/>
<evidence type="ECO:0000313" key="2">
    <source>
        <dbReference type="EMBL" id="KAF2108880.1"/>
    </source>
</evidence>
<evidence type="ECO:0000256" key="1">
    <source>
        <dbReference type="SAM" id="MobiDB-lite"/>
    </source>
</evidence>
<accession>A0A6A5YPG4</accession>
<sequence>MIGVIYSIAARACSASLSRDDDSHDNIIQTMFRARLDCRRIAKDIAPFNDALLWLTYETVTLSSCVLAHSSEIVWCRVGDLPKLILARQKLTPDGWNSEGIYTITAWTRVRSVLSTIREDILEYKFKPTTAESQMRLDSKCEQLLVYGRPSIAILTTALRDISRGTQIAQAYSSRTTLIRNLAVCISHLESFSEAPEIYHALCTKASNHISRAMEEVLEPSNAVATRTEERSTLSPLNANGKEANIQPWIAELDLLNPEVFDNFDISTWRNDLEYTGAIGGWTIFELLESSVLPKPAMRSFRLGKAKLKDQNGGVIAVAFPSIRGPVRRFAGSPTFGALKLAGGKVVKSVESDSRQNTRTSKEARCDDEGKPKG</sequence>
<feature type="region of interest" description="Disordered" evidence="1">
    <location>
        <begin position="350"/>
        <end position="374"/>
    </location>
</feature>
<proteinExistence type="predicted"/>
<name>A0A6A5YPG4_9PLEO</name>
<keyword evidence="3" id="KW-1185">Reference proteome</keyword>
<dbReference type="Proteomes" id="UP000799770">
    <property type="component" value="Unassembled WGS sequence"/>
</dbReference>
<protein>
    <submittedName>
        <fullName evidence="2">Uncharacterized protein</fullName>
    </submittedName>
</protein>
<reference evidence="2" key="1">
    <citation type="journal article" date="2020" name="Stud. Mycol.">
        <title>101 Dothideomycetes genomes: a test case for predicting lifestyles and emergence of pathogens.</title>
        <authorList>
            <person name="Haridas S."/>
            <person name="Albert R."/>
            <person name="Binder M."/>
            <person name="Bloem J."/>
            <person name="Labutti K."/>
            <person name="Salamov A."/>
            <person name="Andreopoulos B."/>
            <person name="Baker S."/>
            <person name="Barry K."/>
            <person name="Bills G."/>
            <person name="Bluhm B."/>
            <person name="Cannon C."/>
            <person name="Castanera R."/>
            <person name="Culley D."/>
            <person name="Daum C."/>
            <person name="Ezra D."/>
            <person name="Gonzalez J."/>
            <person name="Henrissat B."/>
            <person name="Kuo A."/>
            <person name="Liang C."/>
            <person name="Lipzen A."/>
            <person name="Lutzoni F."/>
            <person name="Magnuson J."/>
            <person name="Mondo S."/>
            <person name="Nolan M."/>
            <person name="Ohm R."/>
            <person name="Pangilinan J."/>
            <person name="Park H.-J."/>
            <person name="Ramirez L."/>
            <person name="Alfaro M."/>
            <person name="Sun H."/>
            <person name="Tritt A."/>
            <person name="Yoshinaga Y."/>
            <person name="Zwiers L.-H."/>
            <person name="Turgeon B."/>
            <person name="Goodwin S."/>
            <person name="Spatafora J."/>
            <person name="Crous P."/>
            <person name="Grigoriev I."/>
        </authorList>
    </citation>
    <scope>NUCLEOTIDE SEQUENCE</scope>
    <source>
        <strain evidence="2">CBS 627.86</strain>
    </source>
</reference>